<name>A0A0F9JJE5_9ZZZZ</name>
<gene>
    <name evidence="1" type="ORF">LCGC14_1445340</name>
</gene>
<accession>A0A0F9JJE5</accession>
<organism evidence="1">
    <name type="scientific">marine sediment metagenome</name>
    <dbReference type="NCBI Taxonomy" id="412755"/>
    <lineage>
        <taxon>unclassified sequences</taxon>
        <taxon>metagenomes</taxon>
        <taxon>ecological metagenomes</taxon>
    </lineage>
</organism>
<proteinExistence type="predicted"/>
<evidence type="ECO:0000313" key="1">
    <source>
        <dbReference type="EMBL" id="KKM69984.1"/>
    </source>
</evidence>
<comment type="caution">
    <text evidence="1">The sequence shown here is derived from an EMBL/GenBank/DDBJ whole genome shotgun (WGS) entry which is preliminary data.</text>
</comment>
<protein>
    <submittedName>
        <fullName evidence="1">Uncharacterized protein</fullName>
    </submittedName>
</protein>
<reference evidence="1" key="1">
    <citation type="journal article" date="2015" name="Nature">
        <title>Complex archaea that bridge the gap between prokaryotes and eukaryotes.</title>
        <authorList>
            <person name="Spang A."/>
            <person name="Saw J.H."/>
            <person name="Jorgensen S.L."/>
            <person name="Zaremba-Niedzwiedzka K."/>
            <person name="Martijn J."/>
            <person name="Lind A.E."/>
            <person name="van Eijk R."/>
            <person name="Schleper C."/>
            <person name="Guy L."/>
            <person name="Ettema T.J."/>
        </authorList>
    </citation>
    <scope>NUCLEOTIDE SEQUENCE</scope>
</reference>
<dbReference type="AlphaFoldDB" id="A0A0F9JJE5"/>
<dbReference type="EMBL" id="LAZR01009901">
    <property type="protein sequence ID" value="KKM69984.1"/>
    <property type="molecule type" value="Genomic_DNA"/>
</dbReference>
<sequence length="116" mass="12848">MNELSYEAAITLKIPGTDYGMAKPSVRFTIDVEGDIDAQIEQHKKALEKLAPAVEESLAQELANITGLNVEGYGVAAKVEKLEKLLDFTVKEMKRQKEIIESEAKKTKGGKRKKVD</sequence>